<evidence type="ECO:0000313" key="1">
    <source>
        <dbReference type="EMBL" id="KAF1921021.1"/>
    </source>
</evidence>
<dbReference type="EMBL" id="ML979132">
    <property type="protein sequence ID" value="KAF1921021.1"/>
    <property type="molecule type" value="Genomic_DNA"/>
</dbReference>
<dbReference type="AlphaFoldDB" id="A0A6A5QZ26"/>
<name>A0A6A5QZ26_AMPQU</name>
<dbReference type="Proteomes" id="UP000800096">
    <property type="component" value="Unassembled WGS sequence"/>
</dbReference>
<organism evidence="1 2">
    <name type="scientific">Ampelomyces quisqualis</name>
    <name type="common">Powdery mildew agent</name>
    <dbReference type="NCBI Taxonomy" id="50730"/>
    <lineage>
        <taxon>Eukaryota</taxon>
        <taxon>Fungi</taxon>
        <taxon>Dikarya</taxon>
        <taxon>Ascomycota</taxon>
        <taxon>Pezizomycotina</taxon>
        <taxon>Dothideomycetes</taxon>
        <taxon>Pleosporomycetidae</taxon>
        <taxon>Pleosporales</taxon>
        <taxon>Pleosporineae</taxon>
        <taxon>Phaeosphaeriaceae</taxon>
        <taxon>Ampelomyces</taxon>
    </lineage>
</organism>
<proteinExistence type="predicted"/>
<keyword evidence="2" id="KW-1185">Reference proteome</keyword>
<protein>
    <submittedName>
        <fullName evidence="1">Uncharacterized protein</fullName>
    </submittedName>
</protein>
<gene>
    <name evidence="1" type="ORF">BDU57DRAFT_509557</name>
</gene>
<accession>A0A6A5QZ26</accession>
<evidence type="ECO:0000313" key="2">
    <source>
        <dbReference type="Proteomes" id="UP000800096"/>
    </source>
</evidence>
<reference evidence="1" key="1">
    <citation type="journal article" date="2020" name="Stud. Mycol.">
        <title>101 Dothideomycetes genomes: a test case for predicting lifestyles and emergence of pathogens.</title>
        <authorList>
            <person name="Haridas S."/>
            <person name="Albert R."/>
            <person name="Binder M."/>
            <person name="Bloem J."/>
            <person name="Labutti K."/>
            <person name="Salamov A."/>
            <person name="Andreopoulos B."/>
            <person name="Baker S."/>
            <person name="Barry K."/>
            <person name="Bills G."/>
            <person name="Bluhm B."/>
            <person name="Cannon C."/>
            <person name="Castanera R."/>
            <person name="Culley D."/>
            <person name="Daum C."/>
            <person name="Ezra D."/>
            <person name="Gonzalez J."/>
            <person name="Henrissat B."/>
            <person name="Kuo A."/>
            <person name="Liang C."/>
            <person name="Lipzen A."/>
            <person name="Lutzoni F."/>
            <person name="Magnuson J."/>
            <person name="Mondo S."/>
            <person name="Nolan M."/>
            <person name="Ohm R."/>
            <person name="Pangilinan J."/>
            <person name="Park H.-J."/>
            <person name="Ramirez L."/>
            <person name="Alfaro M."/>
            <person name="Sun H."/>
            <person name="Tritt A."/>
            <person name="Yoshinaga Y."/>
            <person name="Zwiers L.-H."/>
            <person name="Turgeon B."/>
            <person name="Goodwin S."/>
            <person name="Spatafora J."/>
            <person name="Crous P."/>
            <person name="Grigoriev I."/>
        </authorList>
    </citation>
    <scope>NUCLEOTIDE SEQUENCE</scope>
    <source>
        <strain evidence="1">HMLAC05119</strain>
    </source>
</reference>
<sequence length="182" mass="21032">MTHYALWLVLWLRIYVTRFACRTFFLQLNIPSPNPHPTRRSNANTYTRPFQIPIALLTPILASFSFSIRLLPRCPTSGSLGLIWDSLPSAMVLRRQHDFLCLCGYSCPHQCCLHDFKLGLRLESFFLIPRTGPIVERLGRAGTNNGVPMSRLYVLRWFRLAPRQEKNARSVEWRGAGTKERD</sequence>